<reference evidence="2 3" key="1">
    <citation type="journal article" date="2017" name="Chemistry">
        <title>Isolation, Biosynthesis and Chemical Modifications of Rubterolones A-F: Rare Tropolone Alkaloids from Actinomadura sp. 5-2.</title>
        <authorList>
            <person name="Guo H."/>
            <person name="Benndorf R."/>
            <person name="Leichnitz D."/>
            <person name="Klassen J.L."/>
            <person name="Vollmers J."/>
            <person name="Gorls H."/>
            <person name="Steinacker M."/>
            <person name="Weigel C."/>
            <person name="Dahse H.M."/>
            <person name="Kaster A.K."/>
            <person name="de Beer Z.W."/>
            <person name="Poulsen M."/>
            <person name="Beemelmanns C."/>
        </authorList>
    </citation>
    <scope>NUCLEOTIDE SEQUENCE [LARGE SCALE GENOMIC DNA]</scope>
    <source>
        <strain evidence="2 3">5-2</strain>
    </source>
</reference>
<name>A0A2P4URM3_9ACTN</name>
<evidence type="ECO:0000313" key="3">
    <source>
        <dbReference type="Proteomes" id="UP000242367"/>
    </source>
</evidence>
<dbReference type="EMBL" id="MTBP01000001">
    <property type="protein sequence ID" value="POM27689.1"/>
    <property type="molecule type" value="Genomic_DNA"/>
</dbReference>
<evidence type="ECO:0000313" key="2">
    <source>
        <dbReference type="EMBL" id="POM27689.1"/>
    </source>
</evidence>
<proteinExistence type="predicted"/>
<sequence length="88" mass="9901">MTRVFADPVAVATSGGEPSEFVWQGRAHAVRRVLEHWVLTPDWWRDPPAGEVRLDYWRVEASAGDGLAVYELRHEPSGGAWTLTAVWD</sequence>
<gene>
    <name evidence="2" type="ORF">BTM25_21080</name>
</gene>
<keyword evidence="3" id="KW-1185">Reference proteome</keyword>
<evidence type="ECO:0000259" key="1">
    <source>
        <dbReference type="Pfam" id="PF20114"/>
    </source>
</evidence>
<dbReference type="AlphaFoldDB" id="A0A2P4URM3"/>
<feature type="domain" description="DUF6504" evidence="1">
    <location>
        <begin position="3"/>
        <end position="88"/>
    </location>
</feature>
<dbReference type="InterPro" id="IPR045443">
    <property type="entry name" value="DUF6504"/>
</dbReference>
<dbReference type="Proteomes" id="UP000242367">
    <property type="component" value="Unassembled WGS sequence"/>
</dbReference>
<protein>
    <recommendedName>
        <fullName evidence="1">DUF6504 domain-containing protein</fullName>
    </recommendedName>
</protein>
<comment type="caution">
    <text evidence="2">The sequence shown here is derived from an EMBL/GenBank/DDBJ whole genome shotgun (WGS) entry which is preliminary data.</text>
</comment>
<dbReference type="RefSeq" id="WP_103562474.1">
    <property type="nucleotide sequence ID" value="NZ_MTBP01000001.1"/>
</dbReference>
<organism evidence="2 3">
    <name type="scientific">Actinomadura rubteroloni</name>
    <dbReference type="NCBI Taxonomy" id="1926885"/>
    <lineage>
        <taxon>Bacteria</taxon>
        <taxon>Bacillati</taxon>
        <taxon>Actinomycetota</taxon>
        <taxon>Actinomycetes</taxon>
        <taxon>Streptosporangiales</taxon>
        <taxon>Thermomonosporaceae</taxon>
        <taxon>Actinomadura</taxon>
    </lineage>
</organism>
<dbReference type="Pfam" id="PF20114">
    <property type="entry name" value="DUF6504"/>
    <property type="match status" value="1"/>
</dbReference>
<accession>A0A2P4URM3</accession>